<dbReference type="GO" id="GO:0016491">
    <property type="term" value="F:oxidoreductase activity"/>
    <property type="evidence" value="ECO:0007669"/>
    <property type="project" value="UniProtKB-KW"/>
</dbReference>
<dbReference type="InterPro" id="IPR036318">
    <property type="entry name" value="FAD-bd_PCMH-like_sf"/>
</dbReference>
<dbReference type="InterPro" id="IPR006093">
    <property type="entry name" value="Oxy_OxRdtase_FAD_BS"/>
</dbReference>
<dbReference type="PROSITE" id="PS00862">
    <property type="entry name" value="OX2_COVAL_FAD"/>
    <property type="match status" value="1"/>
</dbReference>
<dbReference type="InterPro" id="IPR016166">
    <property type="entry name" value="FAD-bd_PCMH"/>
</dbReference>
<evidence type="ECO:0000259" key="6">
    <source>
        <dbReference type="PROSITE" id="PS51387"/>
    </source>
</evidence>
<dbReference type="OrthoDB" id="3682986at2"/>
<keyword evidence="5" id="KW-0560">Oxidoreductase</keyword>
<dbReference type="AlphaFoldDB" id="A0A2P8DY93"/>
<dbReference type="Proteomes" id="UP000243528">
    <property type="component" value="Unassembled WGS sequence"/>
</dbReference>
<dbReference type="InterPro" id="IPR016167">
    <property type="entry name" value="FAD-bd_PCMH_sub1"/>
</dbReference>
<evidence type="ECO:0000256" key="1">
    <source>
        <dbReference type="ARBA" id="ARBA00001974"/>
    </source>
</evidence>
<dbReference type="SUPFAM" id="SSF56176">
    <property type="entry name" value="FAD-binding/transporter-associated domain-like"/>
    <property type="match status" value="1"/>
</dbReference>
<dbReference type="Gene3D" id="3.30.465.10">
    <property type="match status" value="1"/>
</dbReference>
<dbReference type="InterPro" id="IPR050416">
    <property type="entry name" value="FAD-linked_Oxidoreductase"/>
</dbReference>
<organism evidence="7 8">
    <name type="scientific">Haloactinopolyspora alba</name>
    <dbReference type="NCBI Taxonomy" id="648780"/>
    <lineage>
        <taxon>Bacteria</taxon>
        <taxon>Bacillati</taxon>
        <taxon>Actinomycetota</taxon>
        <taxon>Actinomycetes</taxon>
        <taxon>Jiangellales</taxon>
        <taxon>Jiangellaceae</taxon>
        <taxon>Haloactinopolyspora</taxon>
    </lineage>
</organism>
<sequence>MNDIQTLRSALPGRAFSPGDDGYDTLRRPWNLSVDQYPALVVMAESVDDVRAAVQLARRQGLGLAVQSSGHGAVHPCDGGIVVNVSRLDGVRVDPDAGVARVGAGARWRAVLEAADPHGLIGLSGTATNVGVAGYTLGGGLGILMRRFGFAADSLIGADVVTADGETLRADGANHPDLLWALKGGSGNFGVVTSLDVRLHPVRKVVNGMLAYPGERAAEVLSSWAEWTRQVPDDVTSAAMLVTVPPVPAVPEPIRGQHLVIVRSTVAGADTTQVDQLRDKLGAPLMDTTTTSGYLQAAMSGMEPEDPSTAAGRSTLLTGLSAGTIARITEAAGPGSPINPLEIRHLGGAAAHAPDQPSAVSHRDAAYVLAMHAAPADAAEADATVRTMEGALSSITDDAHGGTFINFLHHGSTAAEVRSAYDAATYRRLTEVKRTYDPHNTFRFNHNIEPAE</sequence>
<dbReference type="PANTHER" id="PTHR42973">
    <property type="entry name" value="BINDING OXIDOREDUCTASE, PUTATIVE (AFU_ORTHOLOGUE AFUA_1G17690)-RELATED"/>
    <property type="match status" value="1"/>
</dbReference>
<evidence type="ECO:0000313" key="8">
    <source>
        <dbReference type="Proteomes" id="UP000243528"/>
    </source>
</evidence>
<dbReference type="Gene3D" id="3.30.43.10">
    <property type="entry name" value="Uridine Diphospho-n-acetylenolpyruvylglucosamine Reductase, domain 2"/>
    <property type="match status" value="1"/>
</dbReference>
<dbReference type="GO" id="GO:0071949">
    <property type="term" value="F:FAD binding"/>
    <property type="evidence" value="ECO:0007669"/>
    <property type="project" value="InterPro"/>
</dbReference>
<evidence type="ECO:0000256" key="3">
    <source>
        <dbReference type="ARBA" id="ARBA00022630"/>
    </source>
</evidence>
<dbReference type="InterPro" id="IPR012951">
    <property type="entry name" value="BBE"/>
</dbReference>
<evidence type="ECO:0000256" key="5">
    <source>
        <dbReference type="ARBA" id="ARBA00023002"/>
    </source>
</evidence>
<dbReference type="Pfam" id="PF01565">
    <property type="entry name" value="FAD_binding_4"/>
    <property type="match status" value="1"/>
</dbReference>
<dbReference type="InterPro" id="IPR016169">
    <property type="entry name" value="FAD-bd_PCMH_sub2"/>
</dbReference>
<proteinExistence type="inferred from homology"/>
<feature type="domain" description="FAD-binding PCMH-type" evidence="6">
    <location>
        <begin position="34"/>
        <end position="202"/>
    </location>
</feature>
<comment type="cofactor">
    <cofactor evidence="1">
        <name>FAD</name>
        <dbReference type="ChEBI" id="CHEBI:57692"/>
    </cofactor>
</comment>
<keyword evidence="3" id="KW-0285">Flavoprotein</keyword>
<evidence type="ECO:0000256" key="4">
    <source>
        <dbReference type="ARBA" id="ARBA00022827"/>
    </source>
</evidence>
<dbReference type="InterPro" id="IPR006094">
    <property type="entry name" value="Oxid_FAD_bind_N"/>
</dbReference>
<dbReference type="EMBL" id="PYGE01000011">
    <property type="protein sequence ID" value="PSL02196.1"/>
    <property type="molecule type" value="Genomic_DNA"/>
</dbReference>
<dbReference type="SUPFAM" id="SSF55103">
    <property type="entry name" value="FAD-linked oxidases, C-terminal domain"/>
    <property type="match status" value="1"/>
</dbReference>
<dbReference type="RefSeq" id="WP_106538189.1">
    <property type="nucleotide sequence ID" value="NZ_PYGE01000011.1"/>
</dbReference>
<dbReference type="Pfam" id="PF08031">
    <property type="entry name" value="BBE"/>
    <property type="match status" value="1"/>
</dbReference>
<dbReference type="InterPro" id="IPR016164">
    <property type="entry name" value="FAD-linked_Oxase-like_C"/>
</dbReference>
<dbReference type="PROSITE" id="PS51387">
    <property type="entry name" value="FAD_PCMH"/>
    <property type="match status" value="1"/>
</dbReference>
<reference evidence="7 8" key="1">
    <citation type="submission" date="2018-03" db="EMBL/GenBank/DDBJ databases">
        <title>Genomic Encyclopedia of Archaeal and Bacterial Type Strains, Phase II (KMG-II): from individual species to whole genera.</title>
        <authorList>
            <person name="Goeker M."/>
        </authorList>
    </citation>
    <scope>NUCLEOTIDE SEQUENCE [LARGE SCALE GENOMIC DNA]</scope>
    <source>
        <strain evidence="7 8">DSM 45211</strain>
    </source>
</reference>
<comment type="similarity">
    <text evidence="2">Belongs to the oxygen-dependent FAD-linked oxidoreductase family.</text>
</comment>
<dbReference type="Gene3D" id="3.40.462.20">
    <property type="match status" value="1"/>
</dbReference>
<keyword evidence="4" id="KW-0274">FAD</keyword>
<protein>
    <submittedName>
        <fullName evidence="7">FAD/FMN-containing dehydrogenase</fullName>
    </submittedName>
</protein>
<name>A0A2P8DY93_9ACTN</name>
<evidence type="ECO:0000313" key="7">
    <source>
        <dbReference type="EMBL" id="PSL02196.1"/>
    </source>
</evidence>
<evidence type="ECO:0000256" key="2">
    <source>
        <dbReference type="ARBA" id="ARBA00005466"/>
    </source>
</evidence>
<dbReference type="PANTHER" id="PTHR42973:SF39">
    <property type="entry name" value="FAD-BINDING PCMH-TYPE DOMAIN-CONTAINING PROTEIN"/>
    <property type="match status" value="1"/>
</dbReference>
<accession>A0A2P8DY93</accession>
<comment type="caution">
    <text evidence="7">The sequence shown here is derived from an EMBL/GenBank/DDBJ whole genome shotgun (WGS) entry which is preliminary data.</text>
</comment>
<keyword evidence="8" id="KW-1185">Reference proteome</keyword>
<gene>
    <name evidence="7" type="ORF">CLV30_111151</name>
</gene>